<name>G2E5N7_9GAMM</name>
<protein>
    <recommendedName>
        <fullName evidence="1">DUF4351 domain-containing protein</fullName>
    </recommendedName>
</protein>
<keyword evidence="3" id="KW-1185">Reference proteome</keyword>
<organism evidence="2 3">
    <name type="scientific">Thiorhodococcus drewsii AZ1</name>
    <dbReference type="NCBI Taxonomy" id="765913"/>
    <lineage>
        <taxon>Bacteria</taxon>
        <taxon>Pseudomonadati</taxon>
        <taxon>Pseudomonadota</taxon>
        <taxon>Gammaproteobacteria</taxon>
        <taxon>Chromatiales</taxon>
        <taxon>Chromatiaceae</taxon>
        <taxon>Thiorhodococcus</taxon>
    </lineage>
</organism>
<dbReference type="Proteomes" id="UP000004200">
    <property type="component" value="Unassembled WGS sequence"/>
</dbReference>
<evidence type="ECO:0000259" key="1">
    <source>
        <dbReference type="Pfam" id="PF14261"/>
    </source>
</evidence>
<feature type="domain" description="DUF4351" evidence="1">
    <location>
        <begin position="15"/>
        <end position="68"/>
    </location>
</feature>
<dbReference type="InterPro" id="IPR025587">
    <property type="entry name" value="DUF4351"/>
</dbReference>
<evidence type="ECO:0000313" key="3">
    <source>
        <dbReference type="Proteomes" id="UP000004200"/>
    </source>
</evidence>
<proteinExistence type="predicted"/>
<dbReference type="eggNOG" id="COG5464">
    <property type="taxonomic scope" value="Bacteria"/>
</dbReference>
<sequence length="74" mass="8614">MLAERVKIWTEEWKQQGVSEGEAKLLRRQLVRRFGVLPPWAEAHLEQASEDELEVWADRVLECATLEEVLKDPA</sequence>
<gene>
    <name evidence="2" type="ORF">ThidrDRAFT_3600</name>
</gene>
<accession>G2E5N7</accession>
<comment type="caution">
    <text evidence="2">The sequence shown here is derived from an EMBL/GenBank/DDBJ whole genome shotgun (WGS) entry which is preliminary data.</text>
</comment>
<dbReference type="Pfam" id="PF14261">
    <property type="entry name" value="DUF4351"/>
    <property type="match status" value="1"/>
</dbReference>
<dbReference type="AlphaFoldDB" id="G2E5N7"/>
<reference evidence="2 3" key="1">
    <citation type="submission" date="2011-06" db="EMBL/GenBank/DDBJ databases">
        <title>The draft genome of Thiorhodococcus drewsii AZ1.</title>
        <authorList>
            <consortium name="US DOE Joint Genome Institute (JGI-PGF)"/>
            <person name="Lucas S."/>
            <person name="Han J."/>
            <person name="Lapidus A."/>
            <person name="Cheng J.-F."/>
            <person name="Goodwin L."/>
            <person name="Pitluck S."/>
            <person name="Peters L."/>
            <person name="Land M.L."/>
            <person name="Hauser L."/>
            <person name="Vogl K."/>
            <person name="Liu Z."/>
            <person name="Imhoff J."/>
            <person name="Thiel V."/>
            <person name="Frigaard N.-U."/>
            <person name="Bryant D.A."/>
            <person name="Woyke T.J."/>
        </authorList>
    </citation>
    <scope>NUCLEOTIDE SEQUENCE [LARGE SCALE GENOMIC DNA]</scope>
    <source>
        <strain evidence="2 3">AZ1</strain>
    </source>
</reference>
<evidence type="ECO:0000313" key="2">
    <source>
        <dbReference type="EMBL" id="EGV28608.1"/>
    </source>
</evidence>
<dbReference type="EMBL" id="AFWT01000033">
    <property type="protein sequence ID" value="EGV28608.1"/>
    <property type="molecule type" value="Genomic_DNA"/>
</dbReference>